<sequence>MLLLWRSTDKRLLSYALSQYSNDSALFIHERRISEPELVPDETELQKIVPLVPEHLRGDILPVMAAYPDDNLVPMLAGRTTFETHSDVVAHYMGDEPSDKGFELAKERWIKGLNECLQQHIKKTEVRLVVINGQSPDPLPFYVANILGALGVDTIRIFMAYNRLIGDAMLPTIRELPAFNSTLNLLSPETFVLLMCHFFIHPSVYPDNQHPALNVSGITTKVLSLGMSEYMPPQRGTNRSFEGIKKSLKNVSFDMEREGLLKRVVSSDHNFRLTPLGHLYARVTFGMRKRIGEVLSQEQQEEAALIQILQNFEELSRKLAVT</sequence>
<name>A0A060HFD0_9ARCH</name>
<dbReference type="EMBL" id="CP007536">
    <property type="protein sequence ID" value="AIC14308.1"/>
    <property type="molecule type" value="Genomic_DNA"/>
</dbReference>
<evidence type="ECO:0000313" key="2">
    <source>
        <dbReference type="Proteomes" id="UP000027093"/>
    </source>
</evidence>
<proteinExistence type="predicted"/>
<dbReference type="Proteomes" id="UP000027093">
    <property type="component" value="Chromosome"/>
</dbReference>
<dbReference type="HOGENOM" id="CLU_862262_0_0_2"/>
<evidence type="ECO:0000313" key="1">
    <source>
        <dbReference type="EMBL" id="AIC14308.1"/>
    </source>
</evidence>
<keyword evidence="2" id="KW-1185">Reference proteome</keyword>
<dbReference type="STRING" id="926571.NVIE_001260"/>
<dbReference type="AlphaFoldDB" id="A0A060HFD0"/>
<organism evidence="1 2">
    <name type="scientific">Nitrososphaera viennensis EN76</name>
    <dbReference type="NCBI Taxonomy" id="926571"/>
    <lineage>
        <taxon>Archaea</taxon>
        <taxon>Nitrososphaerota</taxon>
        <taxon>Nitrososphaeria</taxon>
        <taxon>Nitrososphaerales</taxon>
        <taxon>Nitrososphaeraceae</taxon>
        <taxon>Nitrososphaera</taxon>
    </lineage>
</organism>
<gene>
    <name evidence="1" type="ORF">NVIE_001260</name>
</gene>
<protein>
    <submittedName>
        <fullName evidence="1">Uncharacterized protein</fullName>
    </submittedName>
</protein>
<accession>A0A060HFD0</accession>
<reference evidence="1 2" key="1">
    <citation type="journal article" date="2014" name="Int. J. Syst. Evol. Microbiol.">
        <title>Nitrososphaera viennensis gen. nov., sp. nov., an aerobic and mesophilic, ammonia-oxidizing archaeon from soil and a member of the archaeal phylum Thaumarchaeota.</title>
        <authorList>
            <person name="Stieglmeier M."/>
            <person name="Klingl A."/>
            <person name="Alves R.J."/>
            <person name="Rittmann S.K."/>
            <person name="Melcher M."/>
            <person name="Leisch N."/>
            <person name="Schleper C."/>
        </authorList>
    </citation>
    <scope>NUCLEOTIDE SEQUENCE [LARGE SCALE GENOMIC DNA]</scope>
    <source>
        <strain evidence="1">EN76</strain>
    </source>
</reference>
<dbReference type="KEGG" id="nvn:NVIE_001260"/>